<dbReference type="InterPro" id="IPR003439">
    <property type="entry name" value="ABC_transporter-like_ATP-bd"/>
</dbReference>
<dbReference type="EMBL" id="VIRS01000015">
    <property type="protein sequence ID" value="TQS42939.1"/>
    <property type="molecule type" value="Genomic_DNA"/>
</dbReference>
<keyword evidence="1" id="KW-0813">Transport</keyword>
<name>A0A545ANM3_9ACTN</name>
<keyword evidence="2" id="KW-0547">Nucleotide-binding</keyword>
<dbReference type="GO" id="GO:0005524">
    <property type="term" value="F:ATP binding"/>
    <property type="evidence" value="ECO:0007669"/>
    <property type="project" value="UniProtKB-KW"/>
</dbReference>
<accession>A0A545ANM3</accession>
<dbReference type="InterPro" id="IPR027417">
    <property type="entry name" value="P-loop_NTPase"/>
</dbReference>
<dbReference type="FunFam" id="3.40.50.300:FF:000032">
    <property type="entry name" value="Export ABC transporter ATP-binding protein"/>
    <property type="match status" value="1"/>
</dbReference>
<dbReference type="FunCoup" id="A0A545ANM3">
    <property type="interactions" value="74"/>
</dbReference>
<evidence type="ECO:0000256" key="3">
    <source>
        <dbReference type="ARBA" id="ARBA00022840"/>
    </source>
</evidence>
<protein>
    <submittedName>
        <fullName evidence="5">ABC transporter ATP-binding protein</fullName>
    </submittedName>
</protein>
<evidence type="ECO:0000313" key="5">
    <source>
        <dbReference type="EMBL" id="TQS42939.1"/>
    </source>
</evidence>
<evidence type="ECO:0000313" key="6">
    <source>
        <dbReference type="Proteomes" id="UP000317982"/>
    </source>
</evidence>
<dbReference type="InterPro" id="IPR003593">
    <property type="entry name" value="AAA+_ATPase"/>
</dbReference>
<dbReference type="InterPro" id="IPR017911">
    <property type="entry name" value="MacB-like_ATP-bd"/>
</dbReference>
<dbReference type="InterPro" id="IPR017871">
    <property type="entry name" value="ABC_transporter-like_CS"/>
</dbReference>
<dbReference type="PROSITE" id="PS50893">
    <property type="entry name" value="ABC_TRANSPORTER_2"/>
    <property type="match status" value="1"/>
</dbReference>
<evidence type="ECO:0000259" key="4">
    <source>
        <dbReference type="PROSITE" id="PS50893"/>
    </source>
</evidence>
<dbReference type="RefSeq" id="WP_142706426.1">
    <property type="nucleotide sequence ID" value="NZ_VIRS01000015.1"/>
</dbReference>
<dbReference type="InParanoid" id="A0A545ANM3"/>
<dbReference type="GO" id="GO:0022857">
    <property type="term" value="F:transmembrane transporter activity"/>
    <property type="evidence" value="ECO:0007669"/>
    <property type="project" value="TreeGrafter"/>
</dbReference>
<dbReference type="InterPro" id="IPR015854">
    <property type="entry name" value="ABC_transpr_LolD-like"/>
</dbReference>
<keyword evidence="3 5" id="KW-0067">ATP-binding</keyword>
<dbReference type="GO" id="GO:0005886">
    <property type="term" value="C:plasma membrane"/>
    <property type="evidence" value="ECO:0007669"/>
    <property type="project" value="TreeGrafter"/>
</dbReference>
<dbReference type="GO" id="GO:0098796">
    <property type="term" value="C:membrane protein complex"/>
    <property type="evidence" value="ECO:0007669"/>
    <property type="project" value="UniProtKB-ARBA"/>
</dbReference>
<gene>
    <name evidence="5" type="ORF">FL583_21070</name>
</gene>
<organism evidence="5 6">
    <name type="scientific">Cryptosporangium phraense</name>
    <dbReference type="NCBI Taxonomy" id="2593070"/>
    <lineage>
        <taxon>Bacteria</taxon>
        <taxon>Bacillati</taxon>
        <taxon>Actinomycetota</taxon>
        <taxon>Actinomycetes</taxon>
        <taxon>Cryptosporangiales</taxon>
        <taxon>Cryptosporangiaceae</taxon>
        <taxon>Cryptosporangium</taxon>
    </lineage>
</organism>
<keyword evidence="6" id="KW-1185">Reference proteome</keyword>
<dbReference type="Proteomes" id="UP000317982">
    <property type="component" value="Unassembled WGS sequence"/>
</dbReference>
<dbReference type="CDD" id="cd03255">
    <property type="entry name" value="ABC_MJ0796_LolCDE_FtsE"/>
    <property type="match status" value="1"/>
</dbReference>
<feature type="domain" description="ABC transporter" evidence="4">
    <location>
        <begin position="8"/>
        <end position="245"/>
    </location>
</feature>
<dbReference type="SUPFAM" id="SSF52540">
    <property type="entry name" value="P-loop containing nucleoside triphosphate hydrolases"/>
    <property type="match status" value="1"/>
</dbReference>
<dbReference type="OrthoDB" id="9802264at2"/>
<dbReference type="PANTHER" id="PTHR24220:SF685">
    <property type="entry name" value="ABC TRANSPORTER RELATED"/>
    <property type="match status" value="1"/>
</dbReference>
<comment type="caution">
    <text evidence="5">The sequence shown here is derived from an EMBL/GenBank/DDBJ whole genome shotgun (WGS) entry which is preliminary data.</text>
</comment>
<reference evidence="5 6" key="1">
    <citation type="submission" date="2019-07" db="EMBL/GenBank/DDBJ databases">
        <title>Cryptosporangium phraense sp. nov., isolated from plant litter.</title>
        <authorList>
            <person name="Suriyachadkun C."/>
        </authorList>
    </citation>
    <scope>NUCLEOTIDE SEQUENCE [LARGE SCALE GENOMIC DNA]</scope>
    <source>
        <strain evidence="5 6">A-T 5661</strain>
    </source>
</reference>
<dbReference type="PANTHER" id="PTHR24220">
    <property type="entry name" value="IMPORT ATP-BINDING PROTEIN"/>
    <property type="match status" value="1"/>
</dbReference>
<dbReference type="GO" id="GO:0016887">
    <property type="term" value="F:ATP hydrolysis activity"/>
    <property type="evidence" value="ECO:0007669"/>
    <property type="project" value="InterPro"/>
</dbReference>
<dbReference type="SMART" id="SM00382">
    <property type="entry name" value="AAA"/>
    <property type="match status" value="1"/>
</dbReference>
<evidence type="ECO:0000256" key="1">
    <source>
        <dbReference type="ARBA" id="ARBA00022448"/>
    </source>
</evidence>
<dbReference type="PROSITE" id="PS00211">
    <property type="entry name" value="ABC_TRANSPORTER_1"/>
    <property type="match status" value="1"/>
</dbReference>
<evidence type="ECO:0000256" key="2">
    <source>
        <dbReference type="ARBA" id="ARBA00022741"/>
    </source>
</evidence>
<dbReference type="AlphaFoldDB" id="A0A545ANM3"/>
<proteinExistence type="predicted"/>
<dbReference type="Gene3D" id="3.40.50.300">
    <property type="entry name" value="P-loop containing nucleotide triphosphate hydrolases"/>
    <property type="match status" value="1"/>
</dbReference>
<dbReference type="Pfam" id="PF00005">
    <property type="entry name" value="ABC_tran"/>
    <property type="match status" value="1"/>
</dbReference>
<sequence length="249" mass="26700">MSVHTEAVRVEQLTRVYGTDQQPVTALAGVDAVFVRGTFTAVMGPSGSGKSTLLQTAAGLDRPTSGRVRLGDTELSGLSETQLTKLRRDRIGFVFQAFNLLGALTVEENIVLPSRLAGVRVDRGWLAEVVQRVGLDDRLTHRPSELSGGQQQRVAIARALVTRPEVIFCDEPTGALDTATAADVLTLLRMLVDTHGQTVVMVTHDPVAASYADRVLVLADGRLVLDLPQPGATRIAEVLATLGRSRVRS</sequence>